<dbReference type="GO" id="GO:0042575">
    <property type="term" value="C:DNA polymerase complex"/>
    <property type="evidence" value="ECO:0007669"/>
    <property type="project" value="UniProtKB-ARBA"/>
</dbReference>
<dbReference type="EC" id="2.7.7.49" evidence="1"/>
<dbReference type="FunFam" id="3.30.70.270:FF:000026">
    <property type="entry name" value="Transposon Ty3-G Gag-Pol polyprotein"/>
    <property type="match status" value="1"/>
</dbReference>
<dbReference type="Pfam" id="PF00078">
    <property type="entry name" value="RVT_1"/>
    <property type="match status" value="1"/>
</dbReference>
<dbReference type="EMBL" id="JYDP01000327">
    <property type="protein sequence ID" value="KRZ01162.1"/>
    <property type="molecule type" value="Genomic_DNA"/>
</dbReference>
<dbReference type="InterPro" id="IPR018061">
    <property type="entry name" value="Retropepsins"/>
</dbReference>
<dbReference type="GO" id="GO:0003676">
    <property type="term" value="F:nucleic acid binding"/>
    <property type="evidence" value="ECO:0007669"/>
    <property type="project" value="InterPro"/>
</dbReference>
<reference evidence="9 10" key="1">
    <citation type="submission" date="2015-01" db="EMBL/GenBank/DDBJ databases">
        <title>Evolution of Trichinella species and genotypes.</title>
        <authorList>
            <person name="Korhonen P.K."/>
            <person name="Edoardo P."/>
            <person name="Giuseppe L.R."/>
            <person name="Gasser R.B."/>
        </authorList>
    </citation>
    <scope>NUCLEOTIDE SEQUENCE [LARGE SCALE GENOMIC DNA]</scope>
    <source>
        <strain evidence="9">ISS1029</strain>
    </source>
</reference>
<evidence type="ECO:0000259" key="8">
    <source>
        <dbReference type="PROSITE" id="PS50994"/>
    </source>
</evidence>
<evidence type="ECO:0000313" key="9">
    <source>
        <dbReference type="EMBL" id="KRZ01162.1"/>
    </source>
</evidence>
<dbReference type="SUPFAM" id="SSF53098">
    <property type="entry name" value="Ribonuclease H-like"/>
    <property type="match status" value="2"/>
</dbReference>
<dbReference type="SUPFAM" id="SSF50630">
    <property type="entry name" value="Acid proteases"/>
    <property type="match status" value="1"/>
</dbReference>
<feature type="compositionally biased region" description="Polar residues" evidence="6">
    <location>
        <begin position="1668"/>
        <end position="1684"/>
    </location>
</feature>
<organism evidence="9 10">
    <name type="scientific">Trichinella zimbabwensis</name>
    <dbReference type="NCBI Taxonomy" id="268475"/>
    <lineage>
        <taxon>Eukaryota</taxon>
        <taxon>Metazoa</taxon>
        <taxon>Ecdysozoa</taxon>
        <taxon>Nematoda</taxon>
        <taxon>Enoplea</taxon>
        <taxon>Dorylaimia</taxon>
        <taxon>Trichinellida</taxon>
        <taxon>Trichinellidae</taxon>
        <taxon>Trichinella</taxon>
    </lineage>
</organism>
<dbReference type="GO" id="GO:0016787">
    <property type="term" value="F:hydrolase activity"/>
    <property type="evidence" value="ECO:0007669"/>
    <property type="project" value="UniProtKB-KW"/>
</dbReference>
<dbReference type="Pfam" id="PF17921">
    <property type="entry name" value="Integrase_H2C2"/>
    <property type="match status" value="2"/>
</dbReference>
<dbReference type="PROSITE" id="PS50994">
    <property type="entry name" value="INTEGRASE"/>
    <property type="match status" value="2"/>
</dbReference>
<dbReference type="InterPro" id="IPR036397">
    <property type="entry name" value="RNaseH_sf"/>
</dbReference>
<evidence type="ECO:0000256" key="2">
    <source>
        <dbReference type="ARBA" id="ARBA00022722"/>
    </source>
</evidence>
<dbReference type="GO" id="GO:0015074">
    <property type="term" value="P:DNA integration"/>
    <property type="evidence" value="ECO:0007669"/>
    <property type="project" value="InterPro"/>
</dbReference>
<dbReference type="CDD" id="cd01647">
    <property type="entry name" value="RT_LTR"/>
    <property type="match status" value="1"/>
</dbReference>
<keyword evidence="5" id="KW-0808">Transferase</keyword>
<dbReference type="PANTHER" id="PTHR37984">
    <property type="entry name" value="PROTEIN CBG26694"/>
    <property type="match status" value="1"/>
</dbReference>
<evidence type="ECO:0000313" key="10">
    <source>
        <dbReference type="Proteomes" id="UP000055024"/>
    </source>
</evidence>
<feature type="domain" description="Integrase catalytic" evidence="8">
    <location>
        <begin position="184"/>
        <end position="334"/>
    </location>
</feature>
<feature type="domain" description="Reverse transcriptase" evidence="7">
    <location>
        <begin position="952"/>
        <end position="1130"/>
    </location>
</feature>
<feature type="domain" description="Integrase catalytic" evidence="8">
    <location>
        <begin position="1500"/>
        <end position="1650"/>
    </location>
</feature>
<dbReference type="InterPro" id="IPR000477">
    <property type="entry name" value="RT_dom"/>
</dbReference>
<keyword evidence="4" id="KW-0378">Hydrolase</keyword>
<feature type="compositionally biased region" description="Basic and acidic residues" evidence="6">
    <location>
        <begin position="1731"/>
        <end position="1771"/>
    </location>
</feature>
<feature type="region of interest" description="Disordered" evidence="6">
    <location>
        <begin position="1668"/>
        <end position="1691"/>
    </location>
</feature>
<evidence type="ECO:0000256" key="6">
    <source>
        <dbReference type="SAM" id="MobiDB-lite"/>
    </source>
</evidence>
<protein>
    <recommendedName>
        <fullName evidence="1">RNA-directed DNA polymerase</fullName>
        <ecNumber evidence="1">2.7.7.49</ecNumber>
    </recommendedName>
</protein>
<feature type="compositionally biased region" description="Basic and acidic residues" evidence="6">
    <location>
        <begin position="415"/>
        <end position="455"/>
    </location>
</feature>
<dbReference type="GO" id="GO:0003964">
    <property type="term" value="F:RNA-directed DNA polymerase activity"/>
    <property type="evidence" value="ECO:0007669"/>
    <property type="project" value="UniProtKB-KW"/>
</dbReference>
<keyword evidence="2" id="KW-0540">Nuclease</keyword>
<keyword evidence="5" id="KW-0548">Nucleotidyltransferase</keyword>
<feature type="region of interest" description="Disordered" evidence="6">
    <location>
        <begin position="352"/>
        <end position="375"/>
    </location>
</feature>
<evidence type="ECO:0000256" key="3">
    <source>
        <dbReference type="ARBA" id="ARBA00022759"/>
    </source>
</evidence>
<accession>A0A0V1GSV8</accession>
<dbReference type="Gene3D" id="3.10.10.10">
    <property type="entry name" value="HIV Type 1 Reverse Transcriptase, subunit A, domain 1"/>
    <property type="match status" value="1"/>
</dbReference>
<dbReference type="InterPro" id="IPR021109">
    <property type="entry name" value="Peptidase_aspartic_dom_sf"/>
</dbReference>
<dbReference type="InterPro" id="IPR041577">
    <property type="entry name" value="RT_RNaseH_2"/>
</dbReference>
<dbReference type="Gene3D" id="1.10.340.70">
    <property type="match status" value="2"/>
</dbReference>
<dbReference type="Pfam" id="PF00077">
    <property type="entry name" value="RVP"/>
    <property type="match status" value="1"/>
</dbReference>
<dbReference type="InterPro" id="IPR001584">
    <property type="entry name" value="Integrase_cat-core"/>
</dbReference>
<dbReference type="InterPro" id="IPR041588">
    <property type="entry name" value="Integrase_H2C2"/>
</dbReference>
<dbReference type="OrthoDB" id="5917440at2759"/>
<dbReference type="PROSITE" id="PS50878">
    <property type="entry name" value="RT_POL"/>
    <property type="match status" value="1"/>
</dbReference>
<sequence length="1810" mass="206955">MLRWSLLLSAYNYELCFKNGKYLANADALSRLPVVTKDVRIEEPTDVLLLEMPPDAMINAQHIAEETKKDRVLSRILRWTLCGWPETKLDAEYKIFHNKRAELSVHRNCLIWGNRVVIPNAQKQEVMDMLHQAHPGIVRMKCLARSYVWWPGIDNDIEQMVKRCTPCQESRNAPEKAPVHIWEETDQPWSRLHIDFAGPCQGKTFLVVVDSYSKWLEVRPVPTTSSAVAISNLRQLFTTHGLPEVVVSDNATAFTSKEFQSFMVSNAIRHITIAPYHPASNGQAERMVQTVKKALQRIVKGNWNIHLARFLLSQHITPNSKTGLSPAELLMHRRPRTLLDNLHPDRAKIASNRQNIQQRNAENANGTRTFHPEQPVYIKNYSKEDKWIPAIIERQTGPVSYDTRTPVGERHRRHVDQLRPRVDTSKEKIQEKENEENRRKEGIEGRSPEERRTEETEVEDENTERITSTDGPDGHRPDIREFCLEMAMLNQIEAFQPENGASWELYVERLNFYFEANDITSAEKKRAILMSVCGPSAFVMIRSLLTPRSLNEVTFEEIVSKVKEHFNPAPSEIVFRLRFHKRSQRLNENITEYVAALRNLSENCNFGNTLDDMLRDRFVGGIREEAIQRRLLAEPNLTFDLAQKIAIAAETAHKNTEEIRTANNEFASIQQVRNTNSAHRAKQRMEQVPAKSGGGCYRCKGNHHPSKCKFINEACRFCKKVGHIERACLTKLRAENNSSRKAGRAQPRGFNRSQAVMTNQLSEECVDEDCYTINKVIIEAARAIMLTVYLNGKPLKMEVDSGSACSIISDETFKSLWPVKGPKITMTKKRLQTWSKQKLQTLGTTDVEVQWKDRKSNLSLLVVKGVGASLLGRNWFDALGITINGVHHITEKQPEAILQEYRELFKEELGTYRGPAVTVETDTAVVPKFLKCRPVPFAIREKVNAALDDLIRQGILKPTQYSRWATPIVPVQKKNGDLRICGDYRCTVNLATKNQSYPLPTISEVLSSLAGGIMFSKLDLAQAYQQLQVDEITEELLTLNTPRGLMKVCRLPFGVNVAPAIFQRLMDTHLADIAGVKPYLDDILISGSTKEEHDERLKKVLQRLVKLGLRLKKEKCVLATDEVEFLGFRINARGVQPTQDKVKAIHAAPRPTNRTELQAFLGLVNFYSCFMPRKASIVEPLHRLLDKKQKWNWGEQHERAFEEAKSLLQSSSVLAHYNTKLPLQVTCDASPYGVGAVLSHVMSDGTEAPVAYASRTLTTTERNYAQIDKEALAIVFGVKKFHQYLYGRYFTIVTDHKPLLGLLKPHNPIPQTVSPRMLRWSLLLSAYNYELCFKNGKYLANADALSRLPVVTKDVRIEEPTDVLLLEMPPDAMINAQHIAEETKKDRVLSRILRWTLCGWPETKLDAEYKIFHNKRAELSVHRNCLIWGNRVVIPNAQKQEVMDMLHQAHPGIVRMKCLARSYVWWPGIDNDIEQMVKRCTPCQESRNAPEKAPVHIWEETDQPWSRLHIDFAGPCQGKTFLVVVDSYSKWLEVRPVPTTSSAVAISNLRQLFTTHGLPEVVVSDNATAFTSKEFQSFMVSNAIRHITIAPYHPASNGQAERMVQTVKKALQRIVKGNWNIHLARFLLSQHITPNSKTGLSPAELLMHRRPRTLLDNLHPDRAKIASNRQNIQQRNAENANGTRTFHPEQPVYIKNYSKEDKWIPAIIERQTGPVSYDTRTPVGERHRRHVDQLRPRVDTSKEKIQEKENEENRRKEGIEGRSPEERRTEETEVEDENTERITSTDGPDGHRPVRKKCRPKYLEEYICKN</sequence>
<dbReference type="SUPFAM" id="SSF56672">
    <property type="entry name" value="DNA/RNA polymerases"/>
    <property type="match status" value="1"/>
</dbReference>
<evidence type="ECO:0000256" key="4">
    <source>
        <dbReference type="ARBA" id="ARBA00022801"/>
    </source>
</evidence>
<gene>
    <name evidence="9" type="primary">Tf2-11</name>
    <name evidence="9" type="ORF">T11_9175</name>
</gene>
<dbReference type="Gene3D" id="2.40.70.10">
    <property type="entry name" value="Acid Proteases"/>
    <property type="match status" value="1"/>
</dbReference>
<dbReference type="Proteomes" id="UP000055024">
    <property type="component" value="Unassembled WGS sequence"/>
</dbReference>
<dbReference type="Pfam" id="PF00665">
    <property type="entry name" value="rve"/>
    <property type="match status" value="2"/>
</dbReference>
<dbReference type="InterPro" id="IPR050951">
    <property type="entry name" value="Retrovirus_Pol_polyprotein"/>
</dbReference>
<dbReference type="InterPro" id="IPR043128">
    <property type="entry name" value="Rev_trsase/Diguanyl_cyclase"/>
</dbReference>
<dbReference type="CDD" id="cd09274">
    <property type="entry name" value="RNase_HI_RT_Ty3"/>
    <property type="match status" value="1"/>
</dbReference>
<keyword evidence="5" id="KW-0695">RNA-directed DNA polymerase</keyword>
<keyword evidence="3" id="KW-0255">Endonuclease</keyword>
<evidence type="ECO:0000256" key="1">
    <source>
        <dbReference type="ARBA" id="ARBA00012493"/>
    </source>
</evidence>
<dbReference type="Pfam" id="PF17919">
    <property type="entry name" value="RT_RNaseH_2"/>
    <property type="match status" value="1"/>
</dbReference>
<feature type="region of interest" description="Disordered" evidence="6">
    <location>
        <begin position="399"/>
        <end position="478"/>
    </location>
</feature>
<evidence type="ECO:0000256" key="5">
    <source>
        <dbReference type="ARBA" id="ARBA00022918"/>
    </source>
</evidence>
<name>A0A0V1GSV8_9BILA</name>
<dbReference type="Gene3D" id="3.30.420.10">
    <property type="entry name" value="Ribonuclease H-like superfamily/Ribonuclease H"/>
    <property type="match status" value="2"/>
</dbReference>
<dbReference type="FunFam" id="1.10.340.70:FF:000003">
    <property type="entry name" value="Protein CBG25708"/>
    <property type="match status" value="2"/>
</dbReference>
<dbReference type="PANTHER" id="PTHR37984:SF12">
    <property type="entry name" value="RIBONUCLEASE H"/>
    <property type="match status" value="1"/>
</dbReference>
<dbReference type="InterPro" id="IPR043502">
    <property type="entry name" value="DNA/RNA_pol_sf"/>
</dbReference>
<dbReference type="Gene3D" id="3.30.70.270">
    <property type="match status" value="2"/>
</dbReference>
<keyword evidence="10" id="KW-1185">Reference proteome</keyword>
<dbReference type="STRING" id="268475.A0A0V1GSV8"/>
<feature type="region of interest" description="Disordered" evidence="6">
    <location>
        <begin position="1715"/>
        <end position="1796"/>
    </location>
</feature>
<dbReference type="GO" id="GO:0004519">
    <property type="term" value="F:endonuclease activity"/>
    <property type="evidence" value="ECO:0007669"/>
    <property type="project" value="UniProtKB-KW"/>
</dbReference>
<proteinExistence type="predicted"/>
<dbReference type="FunFam" id="3.10.20.370:FF:000001">
    <property type="entry name" value="Retrovirus-related Pol polyprotein from transposon 17.6-like protein"/>
    <property type="match status" value="1"/>
</dbReference>
<dbReference type="FunFam" id="3.30.420.10:FF:000131">
    <property type="entry name" value="Protein CBG26278"/>
    <property type="match status" value="2"/>
</dbReference>
<comment type="caution">
    <text evidence="9">The sequence shown here is derived from an EMBL/GenBank/DDBJ whole genome shotgun (WGS) entry which is preliminary data.</text>
</comment>
<evidence type="ECO:0000259" key="7">
    <source>
        <dbReference type="PROSITE" id="PS50878"/>
    </source>
</evidence>
<dbReference type="InterPro" id="IPR012337">
    <property type="entry name" value="RNaseH-like_sf"/>
</dbReference>
<feature type="compositionally biased region" description="Polar residues" evidence="6">
    <location>
        <begin position="352"/>
        <end position="368"/>
    </location>
</feature>